<protein>
    <submittedName>
        <fullName evidence="3">Cysteine desulfurase</fullName>
    </submittedName>
</protein>
<dbReference type="SUPFAM" id="SSF53383">
    <property type="entry name" value="PLP-dependent transferases"/>
    <property type="match status" value="1"/>
</dbReference>
<dbReference type="Pfam" id="PF00266">
    <property type="entry name" value="Aminotran_5"/>
    <property type="match status" value="1"/>
</dbReference>
<gene>
    <name evidence="3" type="ORF">GCM10007895_26330</name>
</gene>
<evidence type="ECO:0000259" key="2">
    <source>
        <dbReference type="Pfam" id="PF00266"/>
    </source>
</evidence>
<dbReference type="Gene3D" id="3.40.640.10">
    <property type="entry name" value="Type I PLP-dependent aspartate aminotransferase-like (Major domain)"/>
    <property type="match status" value="1"/>
</dbReference>
<comment type="caution">
    <text evidence="3">The sequence shown here is derived from an EMBL/GenBank/DDBJ whole genome shotgun (WGS) entry which is preliminary data.</text>
</comment>
<dbReference type="InterPro" id="IPR000192">
    <property type="entry name" value="Aminotrans_V_dom"/>
</dbReference>
<evidence type="ECO:0000313" key="4">
    <source>
        <dbReference type="Proteomes" id="UP001161422"/>
    </source>
</evidence>
<reference evidence="3" key="2">
    <citation type="submission" date="2023-01" db="EMBL/GenBank/DDBJ databases">
        <title>Draft genome sequence of Paraferrimonas sedimenticola strain NBRC 101628.</title>
        <authorList>
            <person name="Sun Q."/>
            <person name="Mori K."/>
        </authorList>
    </citation>
    <scope>NUCLEOTIDE SEQUENCE</scope>
    <source>
        <strain evidence="3">NBRC 101628</strain>
    </source>
</reference>
<dbReference type="InterPro" id="IPR015421">
    <property type="entry name" value="PyrdxlP-dep_Trfase_major"/>
</dbReference>
<dbReference type="AlphaFoldDB" id="A0AA37RXH8"/>
<proteinExistence type="predicted"/>
<dbReference type="PANTHER" id="PTHR43586">
    <property type="entry name" value="CYSTEINE DESULFURASE"/>
    <property type="match status" value="1"/>
</dbReference>
<dbReference type="Gene3D" id="3.90.1150.10">
    <property type="entry name" value="Aspartate Aminotransferase, domain 1"/>
    <property type="match status" value="1"/>
</dbReference>
<evidence type="ECO:0000313" key="3">
    <source>
        <dbReference type="EMBL" id="GLP97326.1"/>
    </source>
</evidence>
<dbReference type="InterPro" id="IPR015422">
    <property type="entry name" value="PyrdxlP-dep_Trfase_small"/>
</dbReference>
<keyword evidence="4" id="KW-1185">Reference proteome</keyword>
<feature type="domain" description="Aminotransferase class V" evidence="2">
    <location>
        <begin position="7"/>
        <end position="376"/>
    </location>
</feature>
<dbReference type="InterPro" id="IPR010969">
    <property type="entry name" value="Cys_dSase-rel_unknwn_funct"/>
</dbReference>
<reference evidence="3" key="1">
    <citation type="journal article" date="2014" name="Int. J. Syst. Evol. Microbiol.">
        <title>Complete genome sequence of Corynebacterium casei LMG S-19264T (=DSM 44701T), isolated from a smear-ripened cheese.</title>
        <authorList>
            <consortium name="US DOE Joint Genome Institute (JGI-PGF)"/>
            <person name="Walter F."/>
            <person name="Albersmeier A."/>
            <person name="Kalinowski J."/>
            <person name="Ruckert C."/>
        </authorList>
    </citation>
    <scope>NUCLEOTIDE SEQUENCE</scope>
    <source>
        <strain evidence="3">NBRC 101628</strain>
    </source>
</reference>
<dbReference type="InterPro" id="IPR015424">
    <property type="entry name" value="PyrdxlP-dep_Trfase"/>
</dbReference>
<organism evidence="3 4">
    <name type="scientific">Paraferrimonas sedimenticola</name>
    <dbReference type="NCBI Taxonomy" id="375674"/>
    <lineage>
        <taxon>Bacteria</taxon>
        <taxon>Pseudomonadati</taxon>
        <taxon>Pseudomonadota</taxon>
        <taxon>Gammaproteobacteria</taxon>
        <taxon>Alteromonadales</taxon>
        <taxon>Ferrimonadaceae</taxon>
        <taxon>Paraferrimonas</taxon>
    </lineage>
</organism>
<dbReference type="EMBL" id="BSNC01000006">
    <property type="protein sequence ID" value="GLP97326.1"/>
    <property type="molecule type" value="Genomic_DNA"/>
</dbReference>
<name>A0AA37RXH8_9GAMM</name>
<accession>A0AA37RXH8</accession>
<dbReference type="PANTHER" id="PTHR43586:SF4">
    <property type="entry name" value="ISOPENICILLIN N EPIMERASE"/>
    <property type="match status" value="1"/>
</dbReference>
<sequence length="386" mass="41365">MTSAALYLDNAATSFPKPASVTDAVCEYMTQVGASSGRAYYQGAVEAGNTLFEVREKLASLCGVSNPMRAVFSASATDALNTAILGCIEPGDHVITTSFEHNSTIRPLMALKQRGDIELSIVEADEQFELSEASLRACVQSNTKALVFNWASNVFGTCAPLSMLARFAKHQGLISICDASQAMGVVPLDMATLGLDLVAFPAHKGLLGPMGLGVLMINDSFDIKRLKPLTFGGTGSRSDDICQPDFLPDKYESGTHNMPAIAGLNAALDALSEYGIERVYAHKRALTEAFYLGAKSIARLQTYVDWEQIQTGTISFNLAGVSCSELGLVLAERYRIQTRVGLHCSPLAHRSMGTFPEGAVRISFGIYTTPACVERLIAALKEVADE</sequence>
<dbReference type="Proteomes" id="UP001161422">
    <property type="component" value="Unassembled WGS sequence"/>
</dbReference>
<dbReference type="RefSeq" id="WP_095504826.1">
    <property type="nucleotide sequence ID" value="NZ_BSNC01000006.1"/>
</dbReference>
<evidence type="ECO:0000256" key="1">
    <source>
        <dbReference type="ARBA" id="ARBA00022898"/>
    </source>
</evidence>
<keyword evidence="1" id="KW-0663">Pyridoxal phosphate</keyword>
<dbReference type="NCBIfam" id="TIGR01977">
    <property type="entry name" value="am_tr_V_EF2568"/>
    <property type="match status" value="1"/>
</dbReference>